<feature type="compositionally biased region" description="Low complexity" evidence="1">
    <location>
        <begin position="183"/>
        <end position="198"/>
    </location>
</feature>
<reference evidence="4" key="2">
    <citation type="submission" date="2008-08" db="EMBL/GenBank/DDBJ databases">
        <authorList>
            <consortium name="Diatom Consortium"/>
            <person name="Grigoriev I."/>
            <person name="Grimwood J."/>
            <person name="Kuo A."/>
            <person name="Otillar R.P."/>
            <person name="Salamov A."/>
            <person name="Detter J.C."/>
            <person name="Lindquist E."/>
            <person name="Shapiro H."/>
            <person name="Lucas S."/>
            <person name="Glavina del Rio T."/>
            <person name="Pitluck S."/>
            <person name="Rokhsar D."/>
            <person name="Bowler C."/>
        </authorList>
    </citation>
    <scope>GENOME REANNOTATION</scope>
    <source>
        <strain evidence="4">CCAP 1055/1</strain>
    </source>
</reference>
<organism evidence="3 4">
    <name type="scientific">Phaeodactylum tricornutum (strain CCAP 1055/1)</name>
    <dbReference type="NCBI Taxonomy" id="556484"/>
    <lineage>
        <taxon>Eukaryota</taxon>
        <taxon>Sar</taxon>
        <taxon>Stramenopiles</taxon>
        <taxon>Ochrophyta</taxon>
        <taxon>Bacillariophyta</taxon>
        <taxon>Bacillariophyceae</taxon>
        <taxon>Bacillariophycidae</taxon>
        <taxon>Naviculales</taxon>
        <taxon>Phaeodactylaceae</taxon>
        <taxon>Phaeodactylum</taxon>
    </lineage>
</organism>
<protein>
    <recommendedName>
        <fullName evidence="2">SEC7 domain-containing protein</fullName>
    </recommendedName>
</protein>
<dbReference type="InParanoid" id="B7GEP6"/>
<dbReference type="SMART" id="SM00222">
    <property type="entry name" value="Sec7"/>
    <property type="match status" value="1"/>
</dbReference>
<dbReference type="InterPro" id="IPR016024">
    <property type="entry name" value="ARM-type_fold"/>
</dbReference>
<dbReference type="Pfam" id="PF01369">
    <property type="entry name" value="Sec7"/>
    <property type="match status" value="1"/>
</dbReference>
<dbReference type="InterPro" id="IPR035999">
    <property type="entry name" value="Sec7_dom_sf"/>
</dbReference>
<dbReference type="SUPFAM" id="SSF48425">
    <property type="entry name" value="Sec7 domain"/>
    <property type="match status" value="1"/>
</dbReference>
<dbReference type="PANTHER" id="PTHR10663:SF388">
    <property type="entry name" value="GOLGI-SPECIFIC BREFELDIN A-RESISTANCE GUANINE NUCLEOTIDE EXCHANGE FACTOR 1"/>
    <property type="match status" value="1"/>
</dbReference>
<feature type="compositionally biased region" description="Basic and acidic residues" evidence="1">
    <location>
        <begin position="1781"/>
        <end position="1808"/>
    </location>
</feature>
<feature type="region of interest" description="Disordered" evidence="1">
    <location>
        <begin position="83"/>
        <end position="145"/>
    </location>
</feature>
<dbReference type="Gene3D" id="1.10.1000.11">
    <property type="entry name" value="Arf Nucleotide-binding Site Opener,domain 2"/>
    <property type="match status" value="1"/>
</dbReference>
<feature type="compositionally biased region" description="Acidic residues" evidence="1">
    <location>
        <begin position="1809"/>
        <end position="1838"/>
    </location>
</feature>
<dbReference type="STRING" id="556484.B7GEP6"/>
<dbReference type="RefSeq" id="XP_002185583.1">
    <property type="nucleotide sequence ID" value="XM_002185547.1"/>
</dbReference>
<dbReference type="eggNOG" id="KOG0928">
    <property type="taxonomic scope" value="Eukaryota"/>
</dbReference>
<evidence type="ECO:0000259" key="2">
    <source>
        <dbReference type="PROSITE" id="PS50190"/>
    </source>
</evidence>
<feature type="compositionally biased region" description="Polar residues" evidence="1">
    <location>
        <begin position="1"/>
        <end position="15"/>
    </location>
</feature>
<keyword evidence="4" id="KW-1185">Reference proteome</keyword>
<dbReference type="Gene3D" id="1.10.220.20">
    <property type="match status" value="1"/>
</dbReference>
<feature type="compositionally biased region" description="Low complexity" evidence="1">
    <location>
        <begin position="1759"/>
        <end position="1772"/>
    </location>
</feature>
<dbReference type="Pfam" id="PF12783">
    <property type="entry name" value="Sec7-like_HUS"/>
    <property type="match status" value="1"/>
</dbReference>
<dbReference type="PANTHER" id="PTHR10663">
    <property type="entry name" value="GUANYL-NUCLEOTIDE EXCHANGE FACTOR"/>
    <property type="match status" value="1"/>
</dbReference>
<feature type="domain" description="SEC7" evidence="2">
    <location>
        <begin position="781"/>
        <end position="979"/>
    </location>
</feature>
<dbReference type="GO" id="GO:0005737">
    <property type="term" value="C:cytoplasm"/>
    <property type="evidence" value="ECO:0007669"/>
    <property type="project" value="UniProtKB-ARBA"/>
</dbReference>
<dbReference type="InterPro" id="IPR032691">
    <property type="entry name" value="Mon2/Sec7/BIG1-like_HUS"/>
</dbReference>
<feature type="compositionally biased region" description="Polar residues" evidence="1">
    <location>
        <begin position="86"/>
        <end position="99"/>
    </location>
</feature>
<dbReference type="PROSITE" id="PS50190">
    <property type="entry name" value="SEC7"/>
    <property type="match status" value="1"/>
</dbReference>
<dbReference type="GeneID" id="7199432"/>
<dbReference type="OMA" id="VECICAL"/>
<gene>
    <name evidence="3" type="primary">Sec7C</name>
    <name evidence="3" type="ORF">PHATRDRAFT_50615</name>
</gene>
<dbReference type="GO" id="GO:0005085">
    <property type="term" value="F:guanyl-nucleotide exchange factor activity"/>
    <property type="evidence" value="ECO:0007669"/>
    <property type="project" value="InterPro"/>
</dbReference>
<dbReference type="InterPro" id="IPR000904">
    <property type="entry name" value="Sec7_dom"/>
</dbReference>
<feature type="compositionally biased region" description="Low complexity" evidence="1">
    <location>
        <begin position="108"/>
        <end position="124"/>
    </location>
</feature>
<feature type="region of interest" description="Disordered" evidence="1">
    <location>
        <begin position="1"/>
        <end position="39"/>
    </location>
</feature>
<feature type="region of interest" description="Disordered" evidence="1">
    <location>
        <begin position="182"/>
        <end position="204"/>
    </location>
</feature>
<dbReference type="OrthoDB" id="430364at2759"/>
<evidence type="ECO:0000256" key="1">
    <source>
        <dbReference type="SAM" id="MobiDB-lite"/>
    </source>
</evidence>
<evidence type="ECO:0000313" key="3">
    <source>
        <dbReference type="EMBL" id="EEC42948.1"/>
    </source>
</evidence>
<feature type="compositionally biased region" description="Low complexity" evidence="1">
    <location>
        <begin position="16"/>
        <end position="35"/>
    </location>
</feature>
<dbReference type="SUPFAM" id="SSF48371">
    <property type="entry name" value="ARM repeat"/>
    <property type="match status" value="1"/>
</dbReference>
<sequence>MIATSSSTATGTKNQSVVAVHGSAATSSSSTASGGLLPHEGHYKDTAGLGSISGSIPIVGGVLTVNDCRKDVDVSDVRRLSRKSIPKTTTSRRGNSSPTEPDVHESSESSSSASSSSSSSATDTNNEDEEEHDEDHSPVSSKRVSVDCAVSMESALASPAVPHVPESVPPTAHCAATQTDALPTAGTGTTRTPHTGSPASAGTTQTLLVPPHVAVRVIKGEIHNVLTVLRADHRYLSHDRFLREEEETRHVVVDELQHLHEALSVWKDTTRDGTIETTHDLPPSGGLPSCATYLPPFLHAIQAREISAPVTGAALNAIHKFLLYGFLLPLPRTDFTDVSPTAEATRGMTMIAQALLQCTFEETTAADEYKHRRGLSSMHTAGGLAQPRGAGSAANAAAKQRQAAQDEKVVLKLLELAALVVRCGVDFDRQLLSSGHIVGLLDTTLHVSHRASRASPLLQSAASDALAQIVLQVFATTSSSTAAVTDNQGTRQTTARLEIWQQLANLLNPATHDERVTVSSLTAVNIALETCRDDLMPDEIILLQNQVCKYLLQWSTSHDTQILSLTLRVIFNLFQSIRNHLKVPLEVFLTSVHLRLLDTTLDEEREIALESLLEFCQEPALMQDLYLNYDCDVACSNLYESLVTALGKTAQPVGYDGNHKRRVGQTDVIALDASTNSEASRSRFATATTAPAVTHLSISLAAPPLNLLNRLAMDGLLAILDSIVRRCDVVPLSTETQQLRSSSLDRVNGSHGSLHSFRTLSSDDIMSEDELDYSNHLTESMLHDRKKRKHALTRVATMFNQDPMGDKWRMLAVEQGVLDSNISVHGVAELLHTAPGLDKSQVGIFLSKGPDKEYPFHAEVRASFASLYDFADLPFALALRKFLSKFRLPGEAQCIDRFMEAFSKELYHQQGASIFANADAVYVLAFSTIMLNTDLHNPTIKEDKRMTSDQFVRNNRGINGGKDLPAEFLKDLYIQIKENQIQVRREVGDLVSRHEHEDTRAAWESILAKSKEVASPFFTPAGRTRRQASRSGLHDKEMFEVLAIAVLRSFPGIFERSWDDAMVVKALRGLQQTAKLAAHFDMNSVFNEILEFLLAKGRDYVTECITMDCIHMDGDTSVVSNSKTAVSNETMDDDETNVPETEQPIPEGLLCSSSSHSYDDITGAAVHRGLLAFDSGFVMVRKNARRVVGAWPLFVECICALRDAKALPVGLSDLDDFADSSGNVLPLSPFAKKSKRSLESYYRVKADPDVSENRKGWFRAFFKKSSKASDDDSLDDHLSTVPDKFDASLHAKVLMAIAEAADIEKVVQMGSAMLPNAETIIASLLQFVEKYPFDSNPIQEQHAVFGLELAARMLLSNRRQAPSLFMMFLKTFEKVFELVSDTNVPSPFFIERIVVTVLRSSIHLYDFDELRPHLRASLHLLTMTLPRTFVRQIADRMACGLAIILRASYHFFETPNDWAFMGDTLDMLANHSVSRVFVFDGIASTVEHAIPVETERAAKGREERPSLSKEASSALARILTRFVLGFYQRDLTLQVPAMLCLEKVYRHKVDLLLDAAVKKTSAECGSKDSVSEFDPLASVPDKDLWQNIAVAVYSVCRSVDVDVSRNGVECFQRIILRTGIDQIAQEKWVAVLYLIINKQPPTTADVSRGNTFSLLGQLLNMVLPSLSYSKDNRDDLVDLIHATASLAQDNLQQGRRGSVSPLFQKTLQTVTYLSNNMVTEEWTGEPEFSAWASETLLHELEKVGAAGASLKNQEAIKRPAATPPAAAKTTPTVLRSNTGEHAQETETHIKREKEVETEIEKSVIHASEELAEPIEDETEEHYASDFEEDDTETSEQYL</sequence>
<accession>B7GEP6</accession>
<name>B7GEP6_PHATC</name>
<dbReference type="GO" id="GO:0012505">
    <property type="term" value="C:endomembrane system"/>
    <property type="evidence" value="ECO:0007669"/>
    <property type="project" value="UniProtKB-ARBA"/>
</dbReference>
<evidence type="ECO:0000313" key="4">
    <source>
        <dbReference type="Proteomes" id="UP000000759"/>
    </source>
</evidence>
<dbReference type="GO" id="GO:0016192">
    <property type="term" value="P:vesicle-mediated transport"/>
    <property type="evidence" value="ECO:0007669"/>
    <property type="project" value="UniProtKB-ARBA"/>
</dbReference>
<dbReference type="InterPro" id="IPR023394">
    <property type="entry name" value="Sec7_C_sf"/>
</dbReference>
<dbReference type="GO" id="GO:0032012">
    <property type="term" value="P:regulation of ARF protein signal transduction"/>
    <property type="evidence" value="ECO:0007669"/>
    <property type="project" value="InterPro"/>
</dbReference>
<dbReference type="Proteomes" id="UP000000759">
    <property type="component" value="Chromosome 32"/>
</dbReference>
<proteinExistence type="predicted"/>
<dbReference type="FunFam" id="1.10.1000.11:FF:000002">
    <property type="entry name" value="Cytohesin 1"/>
    <property type="match status" value="1"/>
</dbReference>
<dbReference type="CDD" id="cd00171">
    <property type="entry name" value="Sec7"/>
    <property type="match status" value="1"/>
</dbReference>
<dbReference type="HOGENOM" id="CLU_237219_0_0_1"/>
<dbReference type="PaxDb" id="2850-Phatr50615"/>
<dbReference type="KEGG" id="pti:PHATRDRAFT_50615"/>
<reference evidence="3 4" key="1">
    <citation type="journal article" date="2008" name="Nature">
        <title>The Phaeodactylum genome reveals the evolutionary history of diatom genomes.</title>
        <authorList>
            <person name="Bowler C."/>
            <person name="Allen A.E."/>
            <person name="Badger J.H."/>
            <person name="Grimwood J."/>
            <person name="Jabbari K."/>
            <person name="Kuo A."/>
            <person name="Maheswari U."/>
            <person name="Martens C."/>
            <person name="Maumus F."/>
            <person name="Otillar R.P."/>
            <person name="Rayko E."/>
            <person name="Salamov A."/>
            <person name="Vandepoele K."/>
            <person name="Beszteri B."/>
            <person name="Gruber A."/>
            <person name="Heijde M."/>
            <person name="Katinka M."/>
            <person name="Mock T."/>
            <person name="Valentin K."/>
            <person name="Verret F."/>
            <person name="Berges J.A."/>
            <person name="Brownlee C."/>
            <person name="Cadoret J.P."/>
            <person name="Chiovitti A."/>
            <person name="Choi C.J."/>
            <person name="Coesel S."/>
            <person name="De Martino A."/>
            <person name="Detter J.C."/>
            <person name="Durkin C."/>
            <person name="Falciatore A."/>
            <person name="Fournet J."/>
            <person name="Haruta M."/>
            <person name="Huysman M.J."/>
            <person name="Jenkins B.D."/>
            <person name="Jiroutova K."/>
            <person name="Jorgensen R.E."/>
            <person name="Joubert Y."/>
            <person name="Kaplan A."/>
            <person name="Kroger N."/>
            <person name="Kroth P.G."/>
            <person name="La Roche J."/>
            <person name="Lindquist E."/>
            <person name="Lommer M."/>
            <person name="Martin-Jezequel V."/>
            <person name="Lopez P.J."/>
            <person name="Lucas S."/>
            <person name="Mangogna M."/>
            <person name="McGinnis K."/>
            <person name="Medlin L.K."/>
            <person name="Montsant A."/>
            <person name="Oudot-Le Secq M.P."/>
            <person name="Napoli C."/>
            <person name="Obornik M."/>
            <person name="Parker M.S."/>
            <person name="Petit J.L."/>
            <person name="Porcel B.M."/>
            <person name="Poulsen N."/>
            <person name="Robison M."/>
            <person name="Rychlewski L."/>
            <person name="Rynearson T.A."/>
            <person name="Schmutz J."/>
            <person name="Shapiro H."/>
            <person name="Siaut M."/>
            <person name="Stanley M."/>
            <person name="Sussman M.R."/>
            <person name="Taylor A.R."/>
            <person name="Vardi A."/>
            <person name="von Dassow P."/>
            <person name="Vyverman W."/>
            <person name="Willis A."/>
            <person name="Wyrwicz L.S."/>
            <person name="Rokhsar D.S."/>
            <person name="Weissenbach J."/>
            <person name="Armbrust E.V."/>
            <person name="Green B.R."/>
            <person name="Van de Peer Y."/>
            <person name="Grigoriev I.V."/>
        </authorList>
    </citation>
    <scope>NUCLEOTIDE SEQUENCE [LARGE SCALE GENOMIC DNA]</scope>
    <source>
        <strain evidence="3 4">CCAP 1055/1</strain>
    </source>
</reference>
<feature type="region of interest" description="Disordered" evidence="1">
    <location>
        <begin position="1756"/>
        <end position="1838"/>
    </location>
</feature>
<dbReference type="EMBL" id="CM000634">
    <property type="protein sequence ID" value="EEC42948.1"/>
    <property type="molecule type" value="Genomic_DNA"/>
</dbReference>